<accession>A0A9N8KNL5</accession>
<dbReference type="EMBL" id="CAINUL010000017">
    <property type="protein sequence ID" value="CAD0114277.1"/>
    <property type="molecule type" value="Genomic_DNA"/>
</dbReference>
<keyword evidence="2" id="KW-1185">Reference proteome</keyword>
<evidence type="ECO:0000313" key="1">
    <source>
        <dbReference type="EMBL" id="CAD0114277.1"/>
    </source>
</evidence>
<organism evidence="1 2">
    <name type="scientific">Aureobasidium uvarum</name>
    <dbReference type="NCBI Taxonomy" id="2773716"/>
    <lineage>
        <taxon>Eukaryota</taxon>
        <taxon>Fungi</taxon>
        <taxon>Dikarya</taxon>
        <taxon>Ascomycota</taxon>
        <taxon>Pezizomycotina</taxon>
        <taxon>Dothideomycetes</taxon>
        <taxon>Dothideomycetidae</taxon>
        <taxon>Dothideales</taxon>
        <taxon>Saccotheciaceae</taxon>
        <taxon>Aureobasidium</taxon>
    </lineage>
</organism>
<dbReference type="Proteomes" id="UP000745764">
    <property type="component" value="Unassembled WGS sequence"/>
</dbReference>
<dbReference type="OrthoDB" id="5314997at2759"/>
<name>A0A9N8KNL5_9PEZI</name>
<gene>
    <name evidence="1" type="ORF">AWRI4620_LOCUS8532</name>
</gene>
<proteinExistence type="predicted"/>
<reference evidence="1" key="1">
    <citation type="submission" date="2020-06" db="EMBL/GenBank/DDBJ databases">
        <authorList>
            <person name="Onetto C."/>
        </authorList>
    </citation>
    <scope>NUCLEOTIDE SEQUENCE</scope>
</reference>
<sequence length="284" mass="31898">MSIPRSSSARTIIHVNGSFIGGTCFLDLPLELRTMVYDLSILKQQRWAFPLPGQPKAKVMGINLLQSCKQVRQELYDRIWIKTWYISFPFPSDRVDGPSIDLSYAVSRLNTEALANVTALHLNVDIARKPYSVFGLIDLQILAVFKSLIRVFVCFELGHIDQAQPEDQMAAMTKEIPLLTGYLVQMLIQTPKHVTVAWFLRYRDGPRKSSEFVHPTWVGLGDLVERYKDLRGLVYKSGIADVSSNISGSSVSQSSAIFGHLILTTAAMLIHETSLFQITSREHG</sequence>
<protein>
    <submittedName>
        <fullName evidence="1">Uncharacterized protein</fullName>
    </submittedName>
</protein>
<dbReference type="AlphaFoldDB" id="A0A9N8KNL5"/>
<comment type="caution">
    <text evidence="1">The sequence shown here is derived from an EMBL/GenBank/DDBJ whole genome shotgun (WGS) entry which is preliminary data.</text>
</comment>
<evidence type="ECO:0000313" key="2">
    <source>
        <dbReference type="Proteomes" id="UP000745764"/>
    </source>
</evidence>